<evidence type="ECO:0000256" key="2">
    <source>
        <dbReference type="ARBA" id="ARBA00009306"/>
    </source>
</evidence>
<dbReference type="InterPro" id="IPR045621">
    <property type="entry name" value="BPD_transp_1_N"/>
</dbReference>
<evidence type="ECO:0000256" key="1">
    <source>
        <dbReference type="ARBA" id="ARBA00004429"/>
    </source>
</evidence>
<dbReference type="Proteomes" id="UP000016842">
    <property type="component" value="Unassembled WGS sequence"/>
</dbReference>
<dbReference type="PANTHER" id="PTHR43163:SF6">
    <property type="entry name" value="DIPEPTIDE TRANSPORT SYSTEM PERMEASE PROTEIN DPPB-RELATED"/>
    <property type="match status" value="1"/>
</dbReference>
<keyword evidence="4" id="KW-1003">Cell membrane</keyword>
<dbReference type="InterPro" id="IPR035906">
    <property type="entry name" value="MetI-like_sf"/>
</dbReference>
<organism evidence="12 13">
    <name type="scientific">Brucella intermedia 229E</name>
    <dbReference type="NCBI Taxonomy" id="1337887"/>
    <lineage>
        <taxon>Bacteria</taxon>
        <taxon>Pseudomonadati</taxon>
        <taxon>Pseudomonadota</taxon>
        <taxon>Alphaproteobacteria</taxon>
        <taxon>Hyphomicrobiales</taxon>
        <taxon>Brucellaceae</taxon>
        <taxon>Brucella/Ochrobactrum group</taxon>
        <taxon>Brucella</taxon>
    </lineage>
</organism>
<dbReference type="InterPro" id="IPR000515">
    <property type="entry name" value="MetI-like"/>
</dbReference>
<evidence type="ECO:0000256" key="4">
    <source>
        <dbReference type="ARBA" id="ARBA00022475"/>
    </source>
</evidence>
<feature type="domain" description="ABC transmembrane type-1" evidence="11">
    <location>
        <begin position="95"/>
        <end position="296"/>
    </location>
</feature>
<feature type="transmembrane region" description="Helical" evidence="9">
    <location>
        <begin position="9"/>
        <end position="30"/>
    </location>
</feature>
<comment type="similarity">
    <text evidence="2 9">Belongs to the binding-protein-dependent transport system permease family.</text>
</comment>
<dbReference type="SUPFAM" id="SSF161098">
    <property type="entry name" value="MetI-like"/>
    <property type="match status" value="1"/>
</dbReference>
<comment type="function">
    <text evidence="8">Probably part of an ABC transporter complex that could be involved in peptide import. Probably responsible for the translocation of the substrate across the membrane.</text>
</comment>
<evidence type="ECO:0000256" key="10">
    <source>
        <dbReference type="SAM" id="MobiDB-lite"/>
    </source>
</evidence>
<sequence>MLTFLIKRIAVSIPVLIGVTVLLFIMMNIIPGDPIALLMKEHASAEVIERVRAQMHLDDPLITRYFRFLFAAVQGDLGVSIKLNRDVTTLILQAFPNTLYLAACAALVSWMIGIPVGILSAVKRDSALDHFFMGFSLLGVSMPVFWSALLLQYIFAMQLKWLPVSGFYGFKYVILPAIVLGWSSAGVIARLTRSSLLEVMRNDYVRTARAKGLREIFVILRHAVKNALIPVVTIMAIQVAGLLSGAVITEAIFGIPGIGRISVNAIQARDMPLLQGSVLFATVLVLIGNLVADILYSVLDPPRIRHQMKEGRNDRTRSGKRRLCRRNGERQLSARHSSNISSQSNGNDGLDYYRRSGADGSICTLYKSS</sequence>
<keyword evidence="5 9" id="KW-0812">Transmembrane</keyword>
<gene>
    <name evidence="12" type="ORF">Q644_02035</name>
</gene>
<keyword evidence="7 9" id="KW-0472">Membrane</keyword>
<dbReference type="PATRIC" id="fig|1337887.3.peg.1548"/>
<dbReference type="PANTHER" id="PTHR43163">
    <property type="entry name" value="DIPEPTIDE TRANSPORT SYSTEM PERMEASE PROTEIN DPPB-RELATED"/>
    <property type="match status" value="1"/>
</dbReference>
<comment type="subcellular location">
    <subcellularLocation>
        <location evidence="1">Cell inner membrane</location>
        <topology evidence="1">Multi-pass membrane protein</topology>
    </subcellularLocation>
    <subcellularLocation>
        <location evidence="9">Cell membrane</location>
        <topology evidence="9">Multi-pass membrane protein</topology>
    </subcellularLocation>
</comment>
<comment type="caution">
    <text evidence="12">The sequence shown here is derived from an EMBL/GenBank/DDBJ whole genome shotgun (WGS) entry which is preliminary data.</text>
</comment>
<evidence type="ECO:0000256" key="7">
    <source>
        <dbReference type="ARBA" id="ARBA00023136"/>
    </source>
</evidence>
<evidence type="ECO:0000313" key="13">
    <source>
        <dbReference type="Proteomes" id="UP000016842"/>
    </source>
</evidence>
<proteinExistence type="inferred from homology"/>
<evidence type="ECO:0000256" key="9">
    <source>
        <dbReference type="RuleBase" id="RU363032"/>
    </source>
</evidence>
<evidence type="ECO:0000256" key="8">
    <source>
        <dbReference type="ARBA" id="ARBA00025454"/>
    </source>
</evidence>
<evidence type="ECO:0000313" key="12">
    <source>
        <dbReference type="EMBL" id="ERM02567.1"/>
    </source>
</evidence>
<feature type="transmembrane region" description="Helical" evidence="9">
    <location>
        <begin position="278"/>
        <end position="299"/>
    </location>
</feature>
<dbReference type="EMBL" id="ASXJ01000076">
    <property type="protein sequence ID" value="ERM02567.1"/>
    <property type="molecule type" value="Genomic_DNA"/>
</dbReference>
<evidence type="ECO:0000256" key="6">
    <source>
        <dbReference type="ARBA" id="ARBA00022989"/>
    </source>
</evidence>
<evidence type="ECO:0000259" key="11">
    <source>
        <dbReference type="PROSITE" id="PS50928"/>
    </source>
</evidence>
<feature type="transmembrane region" description="Helical" evidence="9">
    <location>
        <begin position="167"/>
        <end position="191"/>
    </location>
</feature>
<feature type="transmembrane region" description="Helical" evidence="9">
    <location>
        <begin position="227"/>
        <end position="258"/>
    </location>
</feature>
<feature type="compositionally biased region" description="Basic and acidic residues" evidence="10">
    <location>
        <begin position="307"/>
        <end position="317"/>
    </location>
</feature>
<dbReference type="GO" id="GO:0005886">
    <property type="term" value="C:plasma membrane"/>
    <property type="evidence" value="ECO:0007669"/>
    <property type="project" value="UniProtKB-SubCell"/>
</dbReference>
<dbReference type="Pfam" id="PF19300">
    <property type="entry name" value="BPD_transp_1_N"/>
    <property type="match status" value="1"/>
</dbReference>
<evidence type="ECO:0000256" key="3">
    <source>
        <dbReference type="ARBA" id="ARBA00022448"/>
    </source>
</evidence>
<dbReference type="PROSITE" id="PS50928">
    <property type="entry name" value="ABC_TM1"/>
    <property type="match status" value="1"/>
</dbReference>
<protein>
    <submittedName>
        <fullName evidence="12">Peptide ABC transporter permease</fullName>
    </submittedName>
</protein>
<evidence type="ECO:0000256" key="5">
    <source>
        <dbReference type="ARBA" id="ARBA00022692"/>
    </source>
</evidence>
<dbReference type="Gene3D" id="1.10.3720.10">
    <property type="entry name" value="MetI-like"/>
    <property type="match status" value="1"/>
</dbReference>
<keyword evidence="6 9" id="KW-1133">Transmembrane helix</keyword>
<feature type="compositionally biased region" description="Polar residues" evidence="10">
    <location>
        <begin position="334"/>
        <end position="347"/>
    </location>
</feature>
<feature type="transmembrane region" description="Helical" evidence="9">
    <location>
        <begin position="131"/>
        <end position="155"/>
    </location>
</feature>
<accession>U4VI53</accession>
<dbReference type="Pfam" id="PF00528">
    <property type="entry name" value="BPD_transp_1"/>
    <property type="match status" value="1"/>
</dbReference>
<feature type="transmembrane region" description="Helical" evidence="9">
    <location>
        <begin position="99"/>
        <end position="119"/>
    </location>
</feature>
<dbReference type="GO" id="GO:0055085">
    <property type="term" value="P:transmembrane transport"/>
    <property type="evidence" value="ECO:0007669"/>
    <property type="project" value="InterPro"/>
</dbReference>
<dbReference type="CDD" id="cd06261">
    <property type="entry name" value="TM_PBP2"/>
    <property type="match status" value="1"/>
</dbReference>
<reference evidence="12 13" key="1">
    <citation type="journal article" date="2014" name="FEMS Microbiol. Lett.">
        <title>Genome sequencing analysis reveals virulence-related gene content of Ochrobactrum intermedium strain 229E, a urease-positive strain isolated from the human gastric niche.</title>
        <authorList>
            <person name="Kulkarni G.J."/>
            <person name="Shetty S."/>
            <person name="Dharne M.S."/>
            <person name="Shouche Y.S."/>
        </authorList>
    </citation>
    <scope>NUCLEOTIDE SEQUENCE [LARGE SCALE GENOMIC DNA]</scope>
    <source>
        <strain evidence="12 13">229E</strain>
    </source>
</reference>
<keyword evidence="3 9" id="KW-0813">Transport</keyword>
<name>U4VI53_9HYPH</name>
<dbReference type="AlphaFoldDB" id="U4VI53"/>
<feature type="region of interest" description="Disordered" evidence="10">
    <location>
        <begin position="307"/>
        <end position="352"/>
    </location>
</feature>